<proteinExistence type="predicted"/>
<organism evidence="1 2">
    <name type="scientific">Alkalicella caledoniensis</name>
    <dbReference type="NCBI Taxonomy" id="2731377"/>
    <lineage>
        <taxon>Bacteria</taxon>
        <taxon>Bacillati</taxon>
        <taxon>Bacillota</taxon>
        <taxon>Clostridia</taxon>
        <taxon>Eubacteriales</taxon>
        <taxon>Proteinivoracaceae</taxon>
        <taxon>Alkalicella</taxon>
    </lineage>
</organism>
<evidence type="ECO:0000313" key="1">
    <source>
        <dbReference type="EMBL" id="QNO13944.1"/>
    </source>
</evidence>
<name>A0A7G9W5I2_ALKCA</name>
<sequence>MGNCNCTSQRNRFDVILELTLYYLDTLPEDDVTLDEIEETFITMSRLVNNI</sequence>
<protein>
    <submittedName>
        <fullName evidence="1">Uncharacterized protein</fullName>
    </submittedName>
</protein>
<gene>
    <name evidence="1" type="ORF">HYG86_03750</name>
</gene>
<accession>A0A7G9W5I2</accession>
<reference evidence="1 2" key="1">
    <citation type="submission" date="2020-07" db="EMBL/GenBank/DDBJ databases">
        <title>Alkalicella. sp. LB2 genome.</title>
        <authorList>
            <person name="Postec A."/>
            <person name="Quemeneur M."/>
        </authorList>
    </citation>
    <scope>NUCLEOTIDE SEQUENCE [LARGE SCALE GENOMIC DNA]</scope>
    <source>
        <strain evidence="1 2">LB2</strain>
    </source>
</reference>
<dbReference type="EMBL" id="CP058559">
    <property type="protein sequence ID" value="QNO13944.1"/>
    <property type="molecule type" value="Genomic_DNA"/>
</dbReference>
<dbReference type="Proteomes" id="UP000516160">
    <property type="component" value="Chromosome"/>
</dbReference>
<dbReference type="KEGG" id="acae:HYG86_03750"/>
<evidence type="ECO:0000313" key="2">
    <source>
        <dbReference type="Proteomes" id="UP000516160"/>
    </source>
</evidence>
<keyword evidence="2" id="KW-1185">Reference proteome</keyword>
<dbReference type="RefSeq" id="WP_213167607.1">
    <property type="nucleotide sequence ID" value="NZ_CP058559.1"/>
</dbReference>
<dbReference type="AlphaFoldDB" id="A0A7G9W5I2"/>